<dbReference type="EMBL" id="KZ664961">
    <property type="protein sequence ID" value="PPS02225.1"/>
    <property type="molecule type" value="Genomic_DNA"/>
</dbReference>
<feature type="region of interest" description="Disordered" evidence="1">
    <location>
        <begin position="1"/>
        <end position="103"/>
    </location>
</feature>
<accession>A0A2P5XFW1</accession>
<proteinExistence type="predicted"/>
<protein>
    <submittedName>
        <fullName evidence="2">Uncharacterized protein</fullName>
    </submittedName>
</protein>
<evidence type="ECO:0000313" key="2">
    <source>
        <dbReference type="EMBL" id="PPS02225.1"/>
    </source>
</evidence>
<feature type="compositionally biased region" description="Polar residues" evidence="1">
    <location>
        <begin position="61"/>
        <end position="87"/>
    </location>
</feature>
<name>A0A2P5XFW1_GOSBA</name>
<sequence length="103" mass="11046">MLTTEHGRGEFDMSVGIANQPAHGRAMRPCGTLACPQTEHMADTHGKKSAVPASKKRKGSDATSLSATTEFQKVQSIGATQEYTNNPMGKDNPRLPCPARPRP</sequence>
<evidence type="ECO:0000313" key="3">
    <source>
        <dbReference type="Proteomes" id="UP000239757"/>
    </source>
</evidence>
<dbReference type="AlphaFoldDB" id="A0A2P5XFW1"/>
<feature type="compositionally biased region" description="Basic and acidic residues" evidence="1">
    <location>
        <begin position="1"/>
        <end position="11"/>
    </location>
</feature>
<evidence type="ECO:0000256" key="1">
    <source>
        <dbReference type="SAM" id="MobiDB-lite"/>
    </source>
</evidence>
<gene>
    <name evidence="2" type="ORF">GOBAR_AA18437</name>
</gene>
<organism evidence="2 3">
    <name type="scientific">Gossypium barbadense</name>
    <name type="common">Sea Island cotton</name>
    <name type="synonym">Hibiscus barbadensis</name>
    <dbReference type="NCBI Taxonomy" id="3634"/>
    <lineage>
        <taxon>Eukaryota</taxon>
        <taxon>Viridiplantae</taxon>
        <taxon>Streptophyta</taxon>
        <taxon>Embryophyta</taxon>
        <taxon>Tracheophyta</taxon>
        <taxon>Spermatophyta</taxon>
        <taxon>Magnoliopsida</taxon>
        <taxon>eudicotyledons</taxon>
        <taxon>Gunneridae</taxon>
        <taxon>Pentapetalae</taxon>
        <taxon>rosids</taxon>
        <taxon>malvids</taxon>
        <taxon>Malvales</taxon>
        <taxon>Malvaceae</taxon>
        <taxon>Malvoideae</taxon>
        <taxon>Gossypium</taxon>
    </lineage>
</organism>
<reference evidence="2 3" key="1">
    <citation type="submission" date="2015-01" db="EMBL/GenBank/DDBJ databases">
        <title>Genome of allotetraploid Gossypium barbadense reveals genomic plasticity and fiber elongation in cotton evolution.</title>
        <authorList>
            <person name="Chen X."/>
            <person name="Liu X."/>
            <person name="Zhao B."/>
            <person name="Zheng H."/>
            <person name="Hu Y."/>
            <person name="Lu G."/>
            <person name="Yang C."/>
            <person name="Chen J."/>
            <person name="Shan C."/>
            <person name="Zhang L."/>
            <person name="Zhou Y."/>
            <person name="Wang L."/>
            <person name="Guo W."/>
            <person name="Bai Y."/>
            <person name="Ruan J."/>
            <person name="Shangguan X."/>
            <person name="Mao Y."/>
            <person name="Jiang J."/>
            <person name="Zhu Y."/>
            <person name="Lei J."/>
            <person name="Kang H."/>
            <person name="Chen S."/>
            <person name="He X."/>
            <person name="Wang R."/>
            <person name="Wang Y."/>
            <person name="Chen J."/>
            <person name="Wang L."/>
            <person name="Yu S."/>
            <person name="Wang B."/>
            <person name="Wei J."/>
            <person name="Song S."/>
            <person name="Lu X."/>
            <person name="Gao Z."/>
            <person name="Gu W."/>
            <person name="Deng X."/>
            <person name="Ma D."/>
            <person name="Wang S."/>
            <person name="Liang W."/>
            <person name="Fang L."/>
            <person name="Cai C."/>
            <person name="Zhu X."/>
            <person name="Zhou B."/>
            <person name="Zhang Y."/>
            <person name="Chen Z."/>
            <person name="Xu S."/>
            <person name="Zhu R."/>
            <person name="Wang S."/>
            <person name="Zhang T."/>
            <person name="Zhao G."/>
        </authorList>
    </citation>
    <scope>NUCLEOTIDE SEQUENCE [LARGE SCALE GENOMIC DNA]</scope>
    <source>
        <strain evidence="3">cv. Xinhai21</strain>
        <tissue evidence="2">Leaf</tissue>
    </source>
</reference>
<dbReference type="Proteomes" id="UP000239757">
    <property type="component" value="Unassembled WGS sequence"/>
</dbReference>